<comment type="caution">
    <text evidence="3">The sequence shown here is derived from an EMBL/GenBank/DDBJ whole genome shotgun (WGS) entry which is preliminary data.</text>
</comment>
<evidence type="ECO:0000256" key="1">
    <source>
        <dbReference type="ARBA" id="ARBA00038283"/>
    </source>
</evidence>
<dbReference type="PATRIC" id="fig|1073353.3.peg.175"/>
<dbReference type="GO" id="GO:0003887">
    <property type="term" value="F:DNA-directed DNA polymerase activity"/>
    <property type="evidence" value="ECO:0007669"/>
    <property type="project" value="InterPro"/>
</dbReference>
<name>M3JFR1_9BACT</name>
<feature type="domain" description="Initiator Rep protein WH1" evidence="2">
    <location>
        <begin position="32"/>
        <end position="182"/>
    </location>
</feature>
<dbReference type="Pfam" id="PF21205">
    <property type="entry name" value="Rep3_C"/>
    <property type="match status" value="1"/>
</dbReference>
<dbReference type="STRING" id="1073353.H740_00772"/>
<comment type="similarity">
    <text evidence="1">Belongs to the initiator RepB protein family.</text>
</comment>
<sequence length="272" mass="31662">MSEISFYFEEGDFVLKASRVVKAEKSGTLVFRNKMNSVLFPVNFTARDYDIFFTICWYAKQMGYVENAKFIEMPYSEICRFMPSGLNKTRFNDEVKNFRAKVLGQDGAAIYRSVEITEDDEITTVGVFFTDIRIFRNKQSLSFRLNPVALEILFSTLKFMKIDLNDFVAIKGKFAKTLYRLLHQYENVKADKDGFKCVNFNRDDFERFMSAPAKYNASDLDRFVINPSINELNESYFKKLLFEKRIADGNKKAVVGYSFKFILNEKSERIGA</sequence>
<proteinExistence type="inferred from homology"/>
<protein>
    <submittedName>
        <fullName evidence="3">Putative replication protein RepE</fullName>
    </submittedName>
</protein>
<evidence type="ECO:0000259" key="2">
    <source>
        <dbReference type="Pfam" id="PF01051"/>
    </source>
</evidence>
<reference evidence="3 4" key="1">
    <citation type="submission" date="2013-02" db="EMBL/GenBank/DDBJ databases">
        <title>Co-occurrence of anaerobic bacteria in colorectal carcinomas.</title>
        <authorList>
            <person name="Holt R.A."/>
            <person name="Warren R.L."/>
            <person name="Allen-Vercoe E."/>
            <person name="Pleasance S."/>
            <person name="Freeman D.J."/>
            <person name="Watson P."/>
            <person name="Moore R."/>
            <person name="Cochrane K."/>
        </authorList>
    </citation>
    <scope>NUCLEOTIDE SEQUENCE [LARGE SCALE GENOMIC DNA]</scope>
    <source>
        <strain evidence="3 4">CC57C</strain>
    </source>
</reference>
<accession>M3JFR1</accession>
<gene>
    <name evidence="3" type="ORF">H740_00772</name>
</gene>
<dbReference type="OrthoDB" id="5362765at2"/>
<dbReference type="AlphaFoldDB" id="M3JFR1"/>
<dbReference type="Proteomes" id="UP000011782">
    <property type="component" value="Unassembled WGS sequence"/>
</dbReference>
<dbReference type="GO" id="GO:0006270">
    <property type="term" value="P:DNA replication initiation"/>
    <property type="evidence" value="ECO:0007669"/>
    <property type="project" value="InterPro"/>
</dbReference>
<dbReference type="SUPFAM" id="SSF46785">
    <property type="entry name" value="Winged helix' DNA-binding domain"/>
    <property type="match status" value="1"/>
</dbReference>
<organism evidence="3 4">
    <name type="scientific">Campylobacter showae CC57C</name>
    <dbReference type="NCBI Taxonomy" id="1073353"/>
    <lineage>
        <taxon>Bacteria</taxon>
        <taxon>Pseudomonadati</taxon>
        <taxon>Campylobacterota</taxon>
        <taxon>Epsilonproteobacteria</taxon>
        <taxon>Campylobacterales</taxon>
        <taxon>Campylobacteraceae</taxon>
        <taxon>Campylobacter</taxon>
    </lineage>
</organism>
<dbReference type="InterPro" id="IPR036390">
    <property type="entry name" value="WH_DNA-bd_sf"/>
</dbReference>
<dbReference type="RefSeq" id="WP_002950347.1">
    <property type="nucleotide sequence ID" value="NZ_AOTD01000013.1"/>
</dbReference>
<dbReference type="InterPro" id="IPR000525">
    <property type="entry name" value="Initiator_Rep_WH1"/>
</dbReference>
<dbReference type="InterPro" id="IPR036388">
    <property type="entry name" value="WH-like_DNA-bd_sf"/>
</dbReference>
<dbReference type="Pfam" id="PF01051">
    <property type="entry name" value="Rep3_N"/>
    <property type="match status" value="1"/>
</dbReference>
<dbReference type="EMBL" id="AOTD01000013">
    <property type="protein sequence ID" value="EMG31512.1"/>
    <property type="molecule type" value="Genomic_DNA"/>
</dbReference>
<dbReference type="Gene3D" id="1.10.10.10">
    <property type="entry name" value="Winged helix-like DNA-binding domain superfamily/Winged helix DNA-binding domain"/>
    <property type="match status" value="1"/>
</dbReference>
<evidence type="ECO:0000313" key="3">
    <source>
        <dbReference type="EMBL" id="EMG31512.1"/>
    </source>
</evidence>
<evidence type="ECO:0000313" key="4">
    <source>
        <dbReference type="Proteomes" id="UP000011782"/>
    </source>
</evidence>